<evidence type="ECO:0000259" key="20">
    <source>
        <dbReference type="PROSITE" id="PS50112"/>
    </source>
</evidence>
<evidence type="ECO:0000256" key="18">
    <source>
        <dbReference type="SAM" id="Phobius"/>
    </source>
</evidence>
<reference evidence="21" key="1">
    <citation type="submission" date="2021-11" db="EMBL/GenBank/DDBJ databases">
        <authorList>
            <person name="Rodrigo-Torres L."/>
            <person name="Arahal R. D."/>
            <person name="Lucena T."/>
        </authorList>
    </citation>
    <scope>NUCLEOTIDE SEQUENCE</scope>
    <source>
        <strain evidence="21">CECT 7929</strain>
    </source>
</reference>
<evidence type="ECO:0000256" key="2">
    <source>
        <dbReference type="ARBA" id="ARBA00004236"/>
    </source>
</evidence>
<evidence type="ECO:0000256" key="1">
    <source>
        <dbReference type="ARBA" id="ARBA00000085"/>
    </source>
</evidence>
<keyword evidence="14 18" id="KW-1133">Transmembrane helix</keyword>
<evidence type="ECO:0000256" key="9">
    <source>
        <dbReference type="ARBA" id="ARBA00022679"/>
    </source>
</evidence>
<comment type="catalytic activity">
    <reaction evidence="1">
        <text>ATP + protein L-histidine = ADP + protein N-phospho-L-histidine.</text>
        <dbReference type="EC" id="2.7.13.3"/>
    </reaction>
</comment>
<comment type="subcellular location">
    <subcellularLocation>
        <location evidence="2">Cell membrane</location>
    </subcellularLocation>
</comment>
<keyword evidence="9 21" id="KW-0808">Transferase</keyword>
<evidence type="ECO:0000256" key="6">
    <source>
        <dbReference type="ARBA" id="ARBA00022475"/>
    </source>
</evidence>
<keyword evidence="10 18" id="KW-0812">Transmembrane</keyword>
<feature type="transmembrane region" description="Helical" evidence="18">
    <location>
        <begin position="20"/>
        <end position="45"/>
    </location>
</feature>
<protein>
    <recommendedName>
        <fullName evidence="4">Phosphate regulon sensor protein PhoR</fullName>
        <ecNumber evidence="3">2.7.13.3</ecNumber>
    </recommendedName>
</protein>
<evidence type="ECO:0000256" key="4">
    <source>
        <dbReference type="ARBA" id="ARBA00019665"/>
    </source>
</evidence>
<evidence type="ECO:0000313" key="22">
    <source>
        <dbReference type="Proteomes" id="UP000838672"/>
    </source>
</evidence>
<evidence type="ECO:0000256" key="12">
    <source>
        <dbReference type="ARBA" id="ARBA00022777"/>
    </source>
</evidence>
<dbReference type="InterPro" id="IPR000014">
    <property type="entry name" value="PAS"/>
</dbReference>
<dbReference type="Pfam" id="PF11808">
    <property type="entry name" value="PhoR"/>
    <property type="match status" value="1"/>
</dbReference>
<dbReference type="InterPro" id="IPR013767">
    <property type="entry name" value="PAS_fold"/>
</dbReference>
<proteinExistence type="predicted"/>
<dbReference type="SUPFAM" id="SSF55785">
    <property type="entry name" value="PYP-like sensor domain (PAS domain)"/>
    <property type="match status" value="1"/>
</dbReference>
<evidence type="ECO:0000256" key="17">
    <source>
        <dbReference type="ARBA" id="ARBA00025207"/>
    </source>
</evidence>
<keyword evidence="15" id="KW-0902">Two-component regulatory system</keyword>
<dbReference type="Pfam" id="PF00989">
    <property type="entry name" value="PAS"/>
    <property type="match status" value="1"/>
</dbReference>
<dbReference type="PRINTS" id="PR00344">
    <property type="entry name" value="BCTRLSENSOR"/>
</dbReference>
<dbReference type="InterPro" id="IPR005467">
    <property type="entry name" value="His_kinase_dom"/>
</dbReference>
<dbReference type="PROSITE" id="PS50109">
    <property type="entry name" value="HIS_KIN"/>
    <property type="match status" value="1"/>
</dbReference>
<dbReference type="NCBIfam" id="NF008235">
    <property type="entry name" value="PRK11006.1"/>
    <property type="match status" value="1"/>
</dbReference>
<dbReference type="Gene3D" id="1.10.287.130">
    <property type="match status" value="1"/>
</dbReference>
<dbReference type="SMART" id="SM00091">
    <property type="entry name" value="PAS"/>
    <property type="match status" value="1"/>
</dbReference>
<dbReference type="InterPro" id="IPR036890">
    <property type="entry name" value="HATPase_C_sf"/>
</dbReference>
<keyword evidence="8" id="KW-0592">Phosphate transport</keyword>
<keyword evidence="13" id="KW-0067">ATP-binding</keyword>
<evidence type="ECO:0000256" key="11">
    <source>
        <dbReference type="ARBA" id="ARBA00022741"/>
    </source>
</evidence>
<keyword evidence="16 18" id="KW-0472">Membrane</keyword>
<dbReference type="InterPro" id="IPR036097">
    <property type="entry name" value="HisK_dim/P_sf"/>
</dbReference>
<feature type="domain" description="PAS" evidence="20">
    <location>
        <begin position="105"/>
        <end position="151"/>
    </location>
</feature>
<keyword evidence="6" id="KW-1003">Cell membrane</keyword>
<dbReference type="Pfam" id="PF00512">
    <property type="entry name" value="HisKA"/>
    <property type="match status" value="1"/>
</dbReference>
<dbReference type="PANTHER" id="PTHR45453">
    <property type="entry name" value="PHOSPHATE REGULON SENSOR PROTEIN PHOR"/>
    <property type="match status" value="1"/>
</dbReference>
<evidence type="ECO:0000256" key="10">
    <source>
        <dbReference type="ARBA" id="ARBA00022692"/>
    </source>
</evidence>
<evidence type="ECO:0000256" key="8">
    <source>
        <dbReference type="ARBA" id="ARBA00022592"/>
    </source>
</evidence>
<dbReference type="InterPro" id="IPR003594">
    <property type="entry name" value="HATPase_dom"/>
</dbReference>
<evidence type="ECO:0000256" key="16">
    <source>
        <dbReference type="ARBA" id="ARBA00023136"/>
    </source>
</evidence>
<dbReference type="InterPro" id="IPR035965">
    <property type="entry name" value="PAS-like_dom_sf"/>
</dbReference>
<evidence type="ECO:0000313" key="21">
    <source>
        <dbReference type="EMBL" id="CAH0532832.1"/>
    </source>
</evidence>
<dbReference type="NCBIfam" id="TIGR02966">
    <property type="entry name" value="phoR_proteo"/>
    <property type="match status" value="1"/>
</dbReference>
<evidence type="ECO:0000256" key="5">
    <source>
        <dbReference type="ARBA" id="ARBA00022448"/>
    </source>
</evidence>
<keyword evidence="22" id="KW-1185">Reference proteome</keyword>
<dbReference type="EMBL" id="CAKLDI010000001">
    <property type="protein sequence ID" value="CAH0532832.1"/>
    <property type="molecule type" value="Genomic_DNA"/>
</dbReference>
<dbReference type="SMART" id="SM00387">
    <property type="entry name" value="HATPase_c"/>
    <property type="match status" value="1"/>
</dbReference>
<feature type="domain" description="Histidine kinase" evidence="19">
    <location>
        <begin position="212"/>
        <end position="429"/>
    </location>
</feature>
<evidence type="ECO:0000256" key="13">
    <source>
        <dbReference type="ARBA" id="ARBA00022840"/>
    </source>
</evidence>
<keyword evidence="12" id="KW-0418">Kinase</keyword>
<accession>A0ABM8ZRB0</accession>
<dbReference type="SUPFAM" id="SSF55874">
    <property type="entry name" value="ATPase domain of HSP90 chaperone/DNA topoisomerase II/histidine kinase"/>
    <property type="match status" value="1"/>
</dbReference>
<keyword evidence="7" id="KW-0597">Phosphoprotein</keyword>
<evidence type="ECO:0000259" key="19">
    <source>
        <dbReference type="PROSITE" id="PS50109"/>
    </source>
</evidence>
<dbReference type="Proteomes" id="UP000838672">
    <property type="component" value="Unassembled WGS sequence"/>
</dbReference>
<gene>
    <name evidence="21" type="primary">phoR</name>
    <name evidence="21" type="ORF">VST7929_00679</name>
</gene>
<dbReference type="SMART" id="SM00388">
    <property type="entry name" value="HisKA"/>
    <property type="match status" value="1"/>
</dbReference>
<keyword evidence="5" id="KW-0813">Transport</keyword>
<evidence type="ECO:0000256" key="7">
    <source>
        <dbReference type="ARBA" id="ARBA00022553"/>
    </source>
</evidence>
<dbReference type="Gene3D" id="3.30.450.20">
    <property type="entry name" value="PAS domain"/>
    <property type="match status" value="1"/>
</dbReference>
<dbReference type="CDD" id="cd00082">
    <property type="entry name" value="HisKA"/>
    <property type="match status" value="1"/>
</dbReference>
<evidence type="ECO:0000256" key="14">
    <source>
        <dbReference type="ARBA" id="ARBA00022989"/>
    </source>
</evidence>
<dbReference type="PROSITE" id="PS50112">
    <property type="entry name" value="PAS"/>
    <property type="match status" value="1"/>
</dbReference>
<dbReference type="InterPro" id="IPR004358">
    <property type="entry name" value="Sig_transdc_His_kin-like_C"/>
</dbReference>
<comment type="function">
    <text evidence="17">Member of the two-component regulatory system PhoR/PhoB involved in the phosphate regulon genes expression. PhoR may function as a membrane-associated protein kinase that phosphorylates PhoB in response to environmental signals.</text>
</comment>
<dbReference type="InterPro" id="IPR003661">
    <property type="entry name" value="HisK_dim/P_dom"/>
</dbReference>
<organism evidence="21 22">
    <name type="scientific">Vibrio stylophorae</name>
    <dbReference type="NCBI Taxonomy" id="659351"/>
    <lineage>
        <taxon>Bacteria</taxon>
        <taxon>Pseudomonadati</taxon>
        <taxon>Pseudomonadota</taxon>
        <taxon>Gammaproteobacteria</taxon>
        <taxon>Vibrionales</taxon>
        <taxon>Vibrionaceae</taxon>
        <taxon>Vibrio</taxon>
    </lineage>
</organism>
<keyword evidence="11" id="KW-0547">Nucleotide-binding</keyword>
<dbReference type="Gene3D" id="3.30.565.10">
    <property type="entry name" value="Histidine kinase-like ATPase, C-terminal domain"/>
    <property type="match status" value="1"/>
</dbReference>
<evidence type="ECO:0000256" key="15">
    <source>
        <dbReference type="ARBA" id="ARBA00023012"/>
    </source>
</evidence>
<dbReference type="InterPro" id="IPR021766">
    <property type="entry name" value="PhoR_N"/>
</dbReference>
<dbReference type="CDD" id="cd00130">
    <property type="entry name" value="PAS"/>
    <property type="match status" value="1"/>
</dbReference>
<dbReference type="PANTHER" id="PTHR45453:SF1">
    <property type="entry name" value="PHOSPHATE REGULON SENSOR PROTEIN PHOR"/>
    <property type="match status" value="1"/>
</dbReference>
<dbReference type="GO" id="GO:0004673">
    <property type="term" value="F:protein histidine kinase activity"/>
    <property type="evidence" value="ECO:0007669"/>
    <property type="project" value="UniProtKB-EC"/>
</dbReference>
<dbReference type="InterPro" id="IPR014310">
    <property type="entry name" value="Sig_transdc_His_kinase_PhoR"/>
</dbReference>
<dbReference type="EC" id="2.7.13.3" evidence="3"/>
<dbReference type="Pfam" id="PF02518">
    <property type="entry name" value="HATPase_c"/>
    <property type="match status" value="1"/>
</dbReference>
<dbReference type="SUPFAM" id="SSF47384">
    <property type="entry name" value="Homodimeric domain of signal transducing histidine kinase"/>
    <property type="match status" value="1"/>
</dbReference>
<sequence>MLEQLSWKRLAWELAGFYFPWLLIGWFFGGMAWFLTIATVILLLWHYHNLLKLSRWLWQERRLTPPAAGGSWEPIFNGIYRLQQRNRRRRRELGNLIRRFRNGGESLPDAVVVFHGDGTIVWCNKLARQLLGFQWPEDAGQHISNLIRHPKFVKYISRQRFSQPLELPSPINQNRILEFRTMPYSEGEYLMVVRDVTQLKHLEGMRSGFFANVSHELRTPMTVLQGYLEMAKEPDVLQGPMWTKAHTVMMEQLSRMNSLVGQLLTLSKIEAAPMIELDQVVNVPAMLDILEKEATTLSGENQHRLRFEVDHTLATLGDEDQLRSAISNLVYNAVKYTPPRAEIEVRWFDTLSGPRLEVNDSGEGIAPQHIHRLTERFYRVDKARSRETGGSGLGLAIVKHALNHHDATLEIRSQVGKGSSFAFTLPARLRQRIIDAEPIASEAIDDRSDHIGEAPRS</sequence>
<evidence type="ECO:0000256" key="3">
    <source>
        <dbReference type="ARBA" id="ARBA00012438"/>
    </source>
</evidence>
<name>A0ABM8ZRB0_9VIBR</name>
<comment type="caution">
    <text evidence="21">The sequence shown here is derived from an EMBL/GenBank/DDBJ whole genome shotgun (WGS) entry which is preliminary data.</text>
</comment>
<dbReference type="InterPro" id="IPR050351">
    <property type="entry name" value="BphY/WalK/GraS-like"/>
</dbReference>